<keyword evidence="4" id="KW-1185">Reference proteome</keyword>
<reference evidence="3" key="1">
    <citation type="submission" date="2022-07" db="EMBL/GenBank/DDBJ databases">
        <title>Faecal culturing of patients with breast cancer.</title>
        <authorList>
            <person name="Teng N.M.Y."/>
            <person name="Kiu R."/>
            <person name="Evans R."/>
            <person name="Baker D.J."/>
            <person name="Zenner C."/>
            <person name="Robinson S.D."/>
            <person name="Hall L.J."/>
        </authorList>
    </citation>
    <scope>NUCLEOTIDE SEQUENCE</scope>
    <source>
        <strain evidence="3">LH1062</strain>
    </source>
</reference>
<dbReference type="PANTHER" id="PTHR45024">
    <property type="entry name" value="DEHYDROGENASES, SHORT CHAIN"/>
    <property type="match status" value="1"/>
</dbReference>
<dbReference type="Gene3D" id="3.40.50.720">
    <property type="entry name" value="NAD(P)-binding Rossmann-like Domain"/>
    <property type="match status" value="1"/>
</dbReference>
<accession>A0ABY5I5R5</accession>
<dbReference type="PRINTS" id="PR00080">
    <property type="entry name" value="SDRFAMILY"/>
</dbReference>
<evidence type="ECO:0000256" key="2">
    <source>
        <dbReference type="ARBA" id="ARBA00023002"/>
    </source>
</evidence>
<dbReference type="RefSeq" id="WP_290142146.1">
    <property type="nucleotide sequence ID" value="NZ_CP101620.1"/>
</dbReference>
<dbReference type="PRINTS" id="PR00081">
    <property type="entry name" value="GDHRDH"/>
</dbReference>
<evidence type="ECO:0000313" key="4">
    <source>
        <dbReference type="Proteomes" id="UP001060112"/>
    </source>
</evidence>
<keyword evidence="2" id="KW-0560">Oxidoreductase</keyword>
<dbReference type="SUPFAM" id="SSF51735">
    <property type="entry name" value="NAD(P)-binding Rossmann-fold domains"/>
    <property type="match status" value="1"/>
</dbReference>
<dbReference type="PANTHER" id="PTHR45024:SF2">
    <property type="entry name" value="SCP2 DOMAIN-CONTAINING PROTEIN"/>
    <property type="match status" value="1"/>
</dbReference>
<comment type="similarity">
    <text evidence="1">Belongs to the short-chain dehydrogenases/reductases (SDR) family.</text>
</comment>
<dbReference type="EMBL" id="CP101620">
    <property type="protein sequence ID" value="UTY40699.1"/>
    <property type="molecule type" value="Genomic_DNA"/>
</dbReference>
<protein>
    <submittedName>
        <fullName evidence="3">SDR family oxidoreductase</fullName>
    </submittedName>
</protein>
<gene>
    <name evidence="3" type="ORF">NMU03_08070</name>
</gene>
<evidence type="ECO:0000313" key="3">
    <source>
        <dbReference type="EMBL" id="UTY40699.1"/>
    </source>
</evidence>
<evidence type="ECO:0000256" key="1">
    <source>
        <dbReference type="ARBA" id="ARBA00006484"/>
    </source>
</evidence>
<sequence length="291" mass="30968">MGQLLKGKAAVVTGAGGDCGIGRAIALAFASEGASVVVNDFAQYEDGTKMADTVVQQIVENGGQAVANYDSVATMEGGKNIIQTCIDHFGKIDILVNTAGNHIGGLIEEATEEQLDSLYQVHMKGHFACTQAAVKEMRKQGNGGSIINFSSPSAFGGEGAQGWQLLYGSIKAAILGFTQHLSVGLANDHIRVNAIMPAAISKLNTSATQFVDMGDGLPYTDGYQSAEHISDVVLYLASDTSQHITGKYLYIRSSDICSFARSCSIIDSQHKFFRKANGEHWTQEELAKLPL</sequence>
<name>A0ABY5I5R5_9FIRM</name>
<organism evidence="3 4">
    <name type="scientific">Allocoprobacillus halotolerans</name>
    <dbReference type="NCBI Taxonomy" id="2944914"/>
    <lineage>
        <taxon>Bacteria</taxon>
        <taxon>Bacillati</taxon>
        <taxon>Bacillota</taxon>
        <taxon>Erysipelotrichia</taxon>
        <taxon>Erysipelotrichales</taxon>
        <taxon>Erysipelotrichaceae</taxon>
        <taxon>Allocoprobacillus</taxon>
    </lineage>
</organism>
<proteinExistence type="inferred from homology"/>
<dbReference type="InterPro" id="IPR002347">
    <property type="entry name" value="SDR_fam"/>
</dbReference>
<dbReference type="Proteomes" id="UP001060112">
    <property type="component" value="Chromosome"/>
</dbReference>
<dbReference type="Pfam" id="PF13561">
    <property type="entry name" value="adh_short_C2"/>
    <property type="match status" value="1"/>
</dbReference>
<dbReference type="InterPro" id="IPR036291">
    <property type="entry name" value="NAD(P)-bd_dom_sf"/>
</dbReference>
<dbReference type="InterPro" id="IPR051687">
    <property type="entry name" value="Peroxisomal_Beta-Oxidation"/>
</dbReference>